<comment type="caution">
    <text evidence="6">The sequence shown here is derived from an EMBL/GenBank/DDBJ whole genome shotgun (WGS) entry which is preliminary data.</text>
</comment>
<evidence type="ECO:0000256" key="4">
    <source>
        <dbReference type="ARBA" id="ARBA00023136"/>
    </source>
</evidence>
<dbReference type="OrthoDB" id="407617at2759"/>
<feature type="transmembrane region" description="Helical" evidence="5">
    <location>
        <begin position="37"/>
        <end position="58"/>
    </location>
</feature>
<dbReference type="InterPro" id="IPR051415">
    <property type="entry name" value="LAAT-1"/>
</dbReference>
<evidence type="ECO:0008006" key="8">
    <source>
        <dbReference type="Google" id="ProtNLM"/>
    </source>
</evidence>
<feature type="transmembrane region" description="Helical" evidence="5">
    <location>
        <begin position="162"/>
        <end position="186"/>
    </location>
</feature>
<keyword evidence="3 5" id="KW-1133">Transmembrane helix</keyword>
<dbReference type="SMART" id="SM00679">
    <property type="entry name" value="CTNS"/>
    <property type="match status" value="2"/>
</dbReference>
<reference evidence="6" key="1">
    <citation type="journal article" date="2020" name="Fungal Divers.">
        <title>Resolving the Mortierellaceae phylogeny through synthesis of multi-gene phylogenetics and phylogenomics.</title>
        <authorList>
            <person name="Vandepol N."/>
            <person name="Liber J."/>
            <person name="Desiro A."/>
            <person name="Na H."/>
            <person name="Kennedy M."/>
            <person name="Barry K."/>
            <person name="Grigoriev I.V."/>
            <person name="Miller A.N."/>
            <person name="O'Donnell K."/>
            <person name="Stajich J.E."/>
            <person name="Bonito G."/>
        </authorList>
    </citation>
    <scope>NUCLEOTIDE SEQUENCE</scope>
    <source>
        <strain evidence="6">NRRL 2769</strain>
    </source>
</reference>
<feature type="transmembrane region" description="Helical" evidence="5">
    <location>
        <begin position="192"/>
        <end position="215"/>
    </location>
</feature>
<dbReference type="PANTHER" id="PTHR16201">
    <property type="entry name" value="SEVEN TRANSMEMBRANE PROTEIN 1-RELATED"/>
    <property type="match status" value="1"/>
</dbReference>
<evidence type="ECO:0000313" key="7">
    <source>
        <dbReference type="Proteomes" id="UP000703661"/>
    </source>
</evidence>
<evidence type="ECO:0000256" key="3">
    <source>
        <dbReference type="ARBA" id="ARBA00022989"/>
    </source>
</evidence>
<sequence length="233" mass="25775">MPTSRAVLENVFGMLGIIFWSFQLLPQVIDNYKAKTTEGLSSIMFLLWTLAALGFGSYGIVEGLSIPIIIQPHIFGFFSTLCYVQCKYYSQKERWPLPRVIVATIMLFLILAGVEVGAIYATRAGVDHNVKGTIDAAGILPVVLLGVGFFPQYVDIFRLRSVVGVSMVFIAGDAAGSVFSLISLAFREKFDLLAAMNYIIVFVCDMIIVASYVYYNKCHPTFARVVKEARAEP</sequence>
<feature type="transmembrane region" description="Helical" evidence="5">
    <location>
        <begin position="132"/>
        <end position="150"/>
    </location>
</feature>
<feature type="transmembrane region" description="Helical" evidence="5">
    <location>
        <begin position="6"/>
        <end position="25"/>
    </location>
</feature>
<dbReference type="AlphaFoldDB" id="A0A9P6MYP8"/>
<dbReference type="Proteomes" id="UP000703661">
    <property type="component" value="Unassembled WGS sequence"/>
</dbReference>
<keyword evidence="7" id="KW-1185">Reference proteome</keyword>
<organism evidence="6 7">
    <name type="scientific">Entomortierella chlamydospora</name>
    <dbReference type="NCBI Taxonomy" id="101097"/>
    <lineage>
        <taxon>Eukaryota</taxon>
        <taxon>Fungi</taxon>
        <taxon>Fungi incertae sedis</taxon>
        <taxon>Mucoromycota</taxon>
        <taxon>Mortierellomycotina</taxon>
        <taxon>Mortierellomycetes</taxon>
        <taxon>Mortierellales</taxon>
        <taxon>Mortierellaceae</taxon>
        <taxon>Entomortierella</taxon>
    </lineage>
</organism>
<dbReference type="Gene3D" id="1.20.1280.290">
    <property type="match status" value="2"/>
</dbReference>
<gene>
    <name evidence="6" type="ORF">BGZ80_006647</name>
</gene>
<keyword evidence="4 5" id="KW-0472">Membrane</keyword>
<dbReference type="GO" id="GO:0016020">
    <property type="term" value="C:membrane"/>
    <property type="evidence" value="ECO:0007669"/>
    <property type="project" value="UniProtKB-SubCell"/>
</dbReference>
<protein>
    <recommendedName>
        <fullName evidence="8">PQ-loop-domain-containing protein</fullName>
    </recommendedName>
</protein>
<dbReference type="Pfam" id="PF04193">
    <property type="entry name" value="PQ-loop"/>
    <property type="match status" value="2"/>
</dbReference>
<dbReference type="InterPro" id="IPR006603">
    <property type="entry name" value="PQ-loop_rpt"/>
</dbReference>
<dbReference type="PANTHER" id="PTHR16201:SF37">
    <property type="entry name" value="PQ-LOOP REPEAT-CONTAINING PROTEIN"/>
    <property type="match status" value="1"/>
</dbReference>
<keyword evidence="2 5" id="KW-0812">Transmembrane</keyword>
<accession>A0A9P6MYP8</accession>
<evidence type="ECO:0000256" key="5">
    <source>
        <dbReference type="SAM" id="Phobius"/>
    </source>
</evidence>
<evidence type="ECO:0000256" key="2">
    <source>
        <dbReference type="ARBA" id="ARBA00022692"/>
    </source>
</evidence>
<comment type="subcellular location">
    <subcellularLocation>
        <location evidence="1">Membrane</location>
        <topology evidence="1">Multi-pass membrane protein</topology>
    </subcellularLocation>
</comment>
<evidence type="ECO:0000313" key="6">
    <source>
        <dbReference type="EMBL" id="KAG0018853.1"/>
    </source>
</evidence>
<feature type="transmembrane region" description="Helical" evidence="5">
    <location>
        <begin position="96"/>
        <end position="120"/>
    </location>
</feature>
<name>A0A9P6MYP8_9FUNG</name>
<proteinExistence type="predicted"/>
<dbReference type="EMBL" id="JAAAID010000329">
    <property type="protein sequence ID" value="KAG0018853.1"/>
    <property type="molecule type" value="Genomic_DNA"/>
</dbReference>
<evidence type="ECO:0000256" key="1">
    <source>
        <dbReference type="ARBA" id="ARBA00004141"/>
    </source>
</evidence>